<keyword evidence="2" id="KW-1185">Reference proteome</keyword>
<dbReference type="eggNOG" id="ENOG5033K3C">
    <property type="taxonomic scope" value="Bacteria"/>
</dbReference>
<dbReference type="EMBL" id="CP000140">
    <property type="protein sequence ID" value="ABR42141.1"/>
    <property type="molecule type" value="Genomic_DNA"/>
</dbReference>
<sequence>MPAIYLVLPSPVSFSGLPPGIGRAILHAPVYMTLQPIRRTASRIATGPGELLPHLFTLTGRVRRLFSVTLLYPHGQLPVKKYGALCCPDFPHTRR</sequence>
<dbReference type="AlphaFoldDB" id="A6L8X7"/>
<evidence type="ECO:0000313" key="2">
    <source>
        <dbReference type="Proteomes" id="UP000000566"/>
    </source>
</evidence>
<dbReference type="Proteomes" id="UP000000566">
    <property type="component" value="Chromosome"/>
</dbReference>
<protein>
    <submittedName>
        <fullName evidence="1">Uncharacterized protein</fullName>
    </submittedName>
</protein>
<accession>A6L8X7</accession>
<dbReference type="KEGG" id="pdi:BDI_0358"/>
<name>A6L8X7_PARD8</name>
<dbReference type="STRING" id="435591.BDI_0358"/>
<proteinExistence type="predicted"/>
<organism evidence="1 2">
    <name type="scientific">Parabacteroides distasonis (strain ATCC 8503 / DSM 20701 / CIP 104284 / JCM 5825 / NCTC 11152)</name>
    <dbReference type="NCBI Taxonomy" id="435591"/>
    <lineage>
        <taxon>Bacteria</taxon>
        <taxon>Pseudomonadati</taxon>
        <taxon>Bacteroidota</taxon>
        <taxon>Bacteroidia</taxon>
        <taxon>Bacteroidales</taxon>
        <taxon>Tannerellaceae</taxon>
        <taxon>Parabacteroides</taxon>
    </lineage>
</organism>
<reference evidence="1 2" key="1">
    <citation type="journal article" date="2007" name="PLoS Biol.">
        <title>Evolution of symbiotic bacteria in the distal human intestine.</title>
        <authorList>
            <person name="Xu J."/>
            <person name="Mahowald M.A."/>
            <person name="Ley R.E."/>
            <person name="Lozupone C.A."/>
            <person name="Hamady M."/>
            <person name="Martens E.C."/>
            <person name="Henrissat B."/>
            <person name="Coutinho P.M."/>
            <person name="Minx P."/>
            <person name="Latreille P."/>
            <person name="Cordum H."/>
            <person name="Van Brunt A."/>
            <person name="Kim K."/>
            <person name="Fulton R.S."/>
            <person name="Fulton L.A."/>
            <person name="Clifton S.W."/>
            <person name="Wilson R.K."/>
            <person name="Knight R.D."/>
            <person name="Gordon J.I."/>
        </authorList>
    </citation>
    <scope>NUCLEOTIDE SEQUENCE [LARGE SCALE GENOMIC DNA]</scope>
    <source>
        <strain evidence="2">ATCC 8503 / DSM 20701 / CIP 104284 / JCM 5825 / NCTC 11152</strain>
    </source>
</reference>
<dbReference type="PaxDb" id="435591-BDI_0358"/>
<evidence type="ECO:0000313" key="1">
    <source>
        <dbReference type="EMBL" id="ABR42141.1"/>
    </source>
</evidence>
<gene>
    <name evidence="1" type="ordered locus">BDI_0358</name>
</gene>
<dbReference type="HOGENOM" id="CLU_2367036_0_0_10"/>